<sequence>MVPDQSSLLHREHNSSILVQLFYIANITVLFSFSSSTSRREQFYSRSALLHREHNSSILVQLFYIANITVLFSFSFS</sequence>
<dbReference type="EMBL" id="JAWDGP010006429">
    <property type="protein sequence ID" value="KAK3741372.1"/>
    <property type="molecule type" value="Genomic_DNA"/>
</dbReference>
<evidence type="ECO:0000256" key="1">
    <source>
        <dbReference type="SAM" id="Phobius"/>
    </source>
</evidence>
<evidence type="ECO:0000313" key="3">
    <source>
        <dbReference type="Proteomes" id="UP001283361"/>
    </source>
</evidence>
<feature type="transmembrane region" description="Helical" evidence="1">
    <location>
        <begin position="17"/>
        <end position="37"/>
    </location>
</feature>
<keyword evidence="1" id="KW-1133">Transmembrane helix</keyword>
<keyword evidence="1" id="KW-0812">Transmembrane</keyword>
<reference evidence="2" key="1">
    <citation type="journal article" date="2023" name="G3 (Bethesda)">
        <title>A reference genome for the long-term kleptoplast-retaining sea slug Elysia crispata morphotype clarki.</title>
        <authorList>
            <person name="Eastman K.E."/>
            <person name="Pendleton A.L."/>
            <person name="Shaikh M.A."/>
            <person name="Suttiyut T."/>
            <person name="Ogas R."/>
            <person name="Tomko P."/>
            <person name="Gavelis G."/>
            <person name="Widhalm J.R."/>
            <person name="Wisecaver J.H."/>
        </authorList>
    </citation>
    <scope>NUCLEOTIDE SEQUENCE</scope>
    <source>
        <strain evidence="2">ECLA1</strain>
    </source>
</reference>
<comment type="caution">
    <text evidence="2">The sequence shown here is derived from an EMBL/GenBank/DDBJ whole genome shotgun (WGS) entry which is preliminary data.</text>
</comment>
<organism evidence="2 3">
    <name type="scientific">Elysia crispata</name>
    <name type="common">lettuce slug</name>
    <dbReference type="NCBI Taxonomy" id="231223"/>
    <lineage>
        <taxon>Eukaryota</taxon>
        <taxon>Metazoa</taxon>
        <taxon>Spiralia</taxon>
        <taxon>Lophotrochozoa</taxon>
        <taxon>Mollusca</taxon>
        <taxon>Gastropoda</taxon>
        <taxon>Heterobranchia</taxon>
        <taxon>Euthyneura</taxon>
        <taxon>Panpulmonata</taxon>
        <taxon>Sacoglossa</taxon>
        <taxon>Placobranchoidea</taxon>
        <taxon>Plakobranchidae</taxon>
        <taxon>Elysia</taxon>
    </lineage>
</organism>
<keyword evidence="3" id="KW-1185">Reference proteome</keyword>
<feature type="transmembrane region" description="Helical" evidence="1">
    <location>
        <begin position="58"/>
        <end position="76"/>
    </location>
</feature>
<accession>A0AAE0YE21</accession>
<evidence type="ECO:0000313" key="2">
    <source>
        <dbReference type="EMBL" id="KAK3741372.1"/>
    </source>
</evidence>
<protein>
    <submittedName>
        <fullName evidence="2">Uncharacterized protein</fullName>
    </submittedName>
</protein>
<dbReference type="AlphaFoldDB" id="A0AAE0YE21"/>
<keyword evidence="1" id="KW-0472">Membrane</keyword>
<gene>
    <name evidence="2" type="ORF">RRG08_034417</name>
</gene>
<name>A0AAE0YE21_9GAST</name>
<dbReference type="Proteomes" id="UP001283361">
    <property type="component" value="Unassembled WGS sequence"/>
</dbReference>
<proteinExistence type="predicted"/>